<sequence length="135" mass="14285">MSQTAMKWAALPRPVLGVDDHGKLMAMASAISGPMADIADQLIGELDRARVVAQAKLADTAVRMGSVVSFTTTDGFNRTYQLVFPGEADISSGRVSVLTPIGAALIGMGEGQTIAITARDGRELALTVTRVERRR</sequence>
<dbReference type="Pfam" id="PF01272">
    <property type="entry name" value="GreA_GreB"/>
    <property type="match status" value="1"/>
</dbReference>
<evidence type="ECO:0000313" key="3">
    <source>
        <dbReference type="Proteomes" id="UP001369958"/>
    </source>
</evidence>
<keyword evidence="3" id="KW-1185">Reference proteome</keyword>
<feature type="domain" description="Transcription elongation factor GreA/GreB C-terminal" evidence="1">
    <location>
        <begin position="60"/>
        <end position="132"/>
    </location>
</feature>
<reference evidence="2 3" key="1">
    <citation type="submission" date="2024-02" db="EMBL/GenBank/DDBJ databases">
        <title>Complete genome sequence of Pelagibacterium nitratireducens ZH15.</title>
        <authorList>
            <person name="Zhao L.H."/>
        </authorList>
    </citation>
    <scope>NUCLEOTIDE SEQUENCE [LARGE SCALE GENOMIC DNA]</scope>
    <source>
        <strain evidence="2 3">ZH15</strain>
    </source>
</reference>
<organism evidence="2 3">
    <name type="scientific">Pelagibacterium nitratireducens</name>
    <dbReference type="NCBI Taxonomy" id="1046114"/>
    <lineage>
        <taxon>Bacteria</taxon>
        <taxon>Pseudomonadati</taxon>
        <taxon>Pseudomonadota</taxon>
        <taxon>Alphaproteobacteria</taxon>
        <taxon>Hyphomicrobiales</taxon>
        <taxon>Devosiaceae</taxon>
        <taxon>Pelagibacterium</taxon>
    </lineage>
</organism>
<dbReference type="InterPro" id="IPR036953">
    <property type="entry name" value="GreA/GreB_C_sf"/>
</dbReference>
<gene>
    <name evidence="2" type="primary">rnk</name>
    <name evidence="2" type="ORF">V6617_01565</name>
</gene>
<keyword evidence="2" id="KW-0418">Kinase</keyword>
<dbReference type="InterPro" id="IPR023459">
    <property type="entry name" value="Tscrpt_elong_fac_GreA/B_fam"/>
</dbReference>
<dbReference type="SUPFAM" id="SSF54534">
    <property type="entry name" value="FKBP-like"/>
    <property type="match status" value="1"/>
</dbReference>
<accession>A0ABZ2I1U8</accession>
<dbReference type="NCBIfam" id="NF004396">
    <property type="entry name" value="PRK05753.1"/>
    <property type="match status" value="1"/>
</dbReference>
<dbReference type="PANTHER" id="PTHR30437">
    <property type="entry name" value="TRANSCRIPTION ELONGATION FACTOR GREA"/>
    <property type="match status" value="1"/>
</dbReference>
<proteinExistence type="predicted"/>
<evidence type="ECO:0000259" key="1">
    <source>
        <dbReference type="Pfam" id="PF01272"/>
    </source>
</evidence>
<dbReference type="InterPro" id="IPR001437">
    <property type="entry name" value="Tscrpt_elong_fac_GreA/B_C"/>
</dbReference>
<keyword evidence="2" id="KW-0808">Transferase</keyword>
<dbReference type="RefSeq" id="WP_338608608.1">
    <property type="nucleotide sequence ID" value="NZ_CP146275.1"/>
</dbReference>
<dbReference type="GO" id="GO:0016301">
    <property type="term" value="F:kinase activity"/>
    <property type="evidence" value="ECO:0007669"/>
    <property type="project" value="UniProtKB-KW"/>
</dbReference>
<dbReference type="Gene3D" id="3.10.50.30">
    <property type="entry name" value="Transcription elongation factor, GreA/GreB, C-terminal domain"/>
    <property type="match status" value="1"/>
</dbReference>
<dbReference type="PANTHER" id="PTHR30437:SF5">
    <property type="entry name" value="REGULATOR OF NUCLEOSIDE DIPHOSPHATE KINASE"/>
    <property type="match status" value="1"/>
</dbReference>
<name>A0ABZ2I1U8_9HYPH</name>
<dbReference type="Proteomes" id="UP001369958">
    <property type="component" value="Chromosome"/>
</dbReference>
<protein>
    <submittedName>
        <fullName evidence="2">Nucleoside diphosphate kinase regulator</fullName>
    </submittedName>
</protein>
<dbReference type="EMBL" id="CP146275">
    <property type="protein sequence ID" value="WWT33185.1"/>
    <property type="molecule type" value="Genomic_DNA"/>
</dbReference>
<evidence type="ECO:0000313" key="2">
    <source>
        <dbReference type="EMBL" id="WWT33185.1"/>
    </source>
</evidence>